<evidence type="ECO:0000313" key="14">
    <source>
        <dbReference type="EMBL" id="PAU81708.1"/>
    </source>
</evidence>
<keyword evidence="6" id="KW-0949">S-adenosyl-L-methionine</keyword>
<dbReference type="SUPFAM" id="SSF53790">
    <property type="entry name" value="Tetrapyrrole methylase"/>
    <property type="match status" value="1"/>
</dbReference>
<dbReference type="InterPro" id="IPR014776">
    <property type="entry name" value="4pyrrole_Mease_sub2"/>
</dbReference>
<evidence type="ECO:0000256" key="12">
    <source>
        <dbReference type="ARBA" id="ARBA00060548"/>
    </source>
</evidence>
<dbReference type="EC" id="2.1.1.107" evidence="2"/>
<dbReference type="RefSeq" id="WP_095615812.1">
    <property type="nucleotide sequence ID" value="NZ_NSKD01000001.1"/>
</dbReference>
<comment type="pathway">
    <text evidence="12">Cofactor biosynthesis; adenosylcobalamin biosynthesis; precorrin-2 from uroporphyrinogen III: step 1/1.</text>
</comment>
<evidence type="ECO:0000256" key="7">
    <source>
        <dbReference type="ARBA" id="ARBA00023002"/>
    </source>
</evidence>
<keyword evidence="10" id="KW-0511">Multifunctional enzyme</keyword>
<dbReference type="PROSITE" id="PS00839">
    <property type="entry name" value="SUMT_1"/>
    <property type="match status" value="1"/>
</dbReference>
<dbReference type="Gene3D" id="3.40.1010.10">
    <property type="entry name" value="Cobalt-precorrin-4 Transmethylase, Domain 1"/>
    <property type="match status" value="1"/>
</dbReference>
<dbReference type="UniPathway" id="UPA00262">
    <property type="reaction ID" value="UER00211"/>
</dbReference>
<dbReference type="Proteomes" id="UP000218896">
    <property type="component" value="Unassembled WGS sequence"/>
</dbReference>
<dbReference type="InterPro" id="IPR003043">
    <property type="entry name" value="Uropor_MeTrfase_CS"/>
</dbReference>
<dbReference type="InterPro" id="IPR035996">
    <property type="entry name" value="4pyrrol_Methylase_sf"/>
</dbReference>
<dbReference type="InterPro" id="IPR014777">
    <property type="entry name" value="4pyrrole_Mease_sub1"/>
</dbReference>
<evidence type="ECO:0000256" key="1">
    <source>
        <dbReference type="ARBA" id="ARBA00005879"/>
    </source>
</evidence>
<evidence type="ECO:0000256" key="2">
    <source>
        <dbReference type="ARBA" id="ARBA00012162"/>
    </source>
</evidence>
<dbReference type="FunFam" id="3.40.1010.10:FF:000001">
    <property type="entry name" value="Siroheme synthase"/>
    <property type="match status" value="1"/>
</dbReference>
<evidence type="ECO:0000256" key="5">
    <source>
        <dbReference type="ARBA" id="ARBA00022679"/>
    </source>
</evidence>
<proteinExistence type="inferred from homology"/>
<dbReference type="NCBIfam" id="TIGR01469">
    <property type="entry name" value="cobA_cysG_Cterm"/>
    <property type="match status" value="1"/>
</dbReference>
<evidence type="ECO:0000256" key="3">
    <source>
        <dbReference type="ARBA" id="ARBA00022573"/>
    </source>
</evidence>
<dbReference type="GO" id="GO:0016491">
    <property type="term" value="F:oxidoreductase activity"/>
    <property type="evidence" value="ECO:0007669"/>
    <property type="project" value="UniProtKB-KW"/>
</dbReference>
<dbReference type="EMBL" id="NSKD01000001">
    <property type="protein sequence ID" value="PAU81708.1"/>
    <property type="molecule type" value="Genomic_DNA"/>
</dbReference>
<keyword evidence="3" id="KW-0169">Cobalamin biosynthesis</keyword>
<dbReference type="GO" id="GO:0019354">
    <property type="term" value="P:siroheme biosynthetic process"/>
    <property type="evidence" value="ECO:0007669"/>
    <property type="project" value="UniProtKB-UniPathway"/>
</dbReference>
<accession>A0A2A2F9S8</accession>
<comment type="similarity">
    <text evidence="1">Belongs to the precorrin methyltransferase family.</text>
</comment>
<sequence length="281" mass="30174">MDNTNQKKRLVEFQLAEPPFRAGDVAIVGAGPGDPGLLTLRALMLIQQADVILHDRLVSPQVMELVNPSAECLHVGKSSGNHCVPQADTNALLVARAQQQQRVVRLKGGDPYILGRGGEEAEYLMEHGAHFQVVPGITSASGCASHCGIPLTHRDHAQSVTFVTGHRKADQSLDLDWEALASPNQTRVFYMGLSNASTITENLMHHGVHGSCPVALIERGTTNQQRVAVTSLAELPATAEHDQFQPPTLIIVGSVVALADRLRPSCNTPDRLPMVGAYQGV</sequence>
<evidence type="ECO:0000313" key="15">
    <source>
        <dbReference type="Proteomes" id="UP000218896"/>
    </source>
</evidence>
<keyword evidence="4 14" id="KW-0489">Methyltransferase</keyword>
<name>A0A2A2F9S8_9GAMM</name>
<keyword evidence="9" id="KW-0627">Porphyrin biosynthesis</keyword>
<dbReference type="GO" id="GO:0016829">
    <property type="term" value="F:lyase activity"/>
    <property type="evidence" value="ECO:0007669"/>
    <property type="project" value="UniProtKB-KW"/>
</dbReference>
<keyword evidence="7" id="KW-0560">Oxidoreductase</keyword>
<evidence type="ECO:0000256" key="4">
    <source>
        <dbReference type="ARBA" id="ARBA00022603"/>
    </source>
</evidence>
<evidence type="ECO:0000256" key="10">
    <source>
        <dbReference type="ARBA" id="ARBA00023268"/>
    </source>
</evidence>
<keyword evidence="5 14" id="KW-0808">Transferase</keyword>
<evidence type="ECO:0000256" key="11">
    <source>
        <dbReference type="ARBA" id="ARBA00025705"/>
    </source>
</evidence>
<dbReference type="PANTHER" id="PTHR45790:SF1">
    <property type="entry name" value="SIROHEME SYNTHASE"/>
    <property type="match status" value="1"/>
</dbReference>
<dbReference type="InterPro" id="IPR000878">
    <property type="entry name" value="4pyrrol_Mease"/>
</dbReference>
<gene>
    <name evidence="14" type="primary">cobA</name>
    <name evidence="14" type="ORF">CK501_00730</name>
</gene>
<dbReference type="GO" id="GO:0004851">
    <property type="term" value="F:uroporphyrin-III C-methyltransferase activity"/>
    <property type="evidence" value="ECO:0007669"/>
    <property type="project" value="UniProtKB-EC"/>
</dbReference>
<keyword evidence="15" id="KW-1185">Reference proteome</keyword>
<dbReference type="NCBIfam" id="NF004790">
    <property type="entry name" value="PRK06136.1"/>
    <property type="match status" value="1"/>
</dbReference>
<dbReference type="FunFam" id="3.30.950.10:FF:000001">
    <property type="entry name" value="Siroheme synthase"/>
    <property type="match status" value="1"/>
</dbReference>
<dbReference type="GO" id="GO:0032259">
    <property type="term" value="P:methylation"/>
    <property type="evidence" value="ECO:0007669"/>
    <property type="project" value="UniProtKB-KW"/>
</dbReference>
<organism evidence="14 15">
    <name type="scientific">Halovibrio salipaludis</name>
    <dbReference type="NCBI Taxonomy" id="2032626"/>
    <lineage>
        <taxon>Bacteria</taxon>
        <taxon>Pseudomonadati</taxon>
        <taxon>Pseudomonadota</taxon>
        <taxon>Gammaproteobacteria</taxon>
        <taxon>Oceanospirillales</taxon>
        <taxon>Halomonadaceae</taxon>
        <taxon>Halovibrio</taxon>
    </lineage>
</organism>
<evidence type="ECO:0000256" key="9">
    <source>
        <dbReference type="ARBA" id="ARBA00023244"/>
    </source>
</evidence>
<dbReference type="InterPro" id="IPR050161">
    <property type="entry name" value="Siro_Cobalamin_biosynth"/>
</dbReference>
<evidence type="ECO:0000256" key="8">
    <source>
        <dbReference type="ARBA" id="ARBA00023239"/>
    </source>
</evidence>
<comment type="pathway">
    <text evidence="11">Porphyrin-containing compound metabolism; siroheme biosynthesis; precorrin-2 from uroporphyrinogen III: step 1/1.</text>
</comment>
<dbReference type="InterPro" id="IPR006366">
    <property type="entry name" value="CobA/CysG_C"/>
</dbReference>
<protein>
    <recommendedName>
        <fullName evidence="2">uroporphyrinogen-III C-methyltransferase</fullName>
        <ecNumber evidence="2">2.1.1.107</ecNumber>
    </recommendedName>
</protein>
<evidence type="ECO:0000256" key="6">
    <source>
        <dbReference type="ARBA" id="ARBA00022691"/>
    </source>
</evidence>
<comment type="caution">
    <text evidence="14">The sequence shown here is derived from an EMBL/GenBank/DDBJ whole genome shotgun (WGS) entry which is preliminary data.</text>
</comment>
<dbReference type="GO" id="GO:0009236">
    <property type="term" value="P:cobalamin biosynthetic process"/>
    <property type="evidence" value="ECO:0007669"/>
    <property type="project" value="UniProtKB-KW"/>
</dbReference>
<reference evidence="14 15" key="1">
    <citation type="submission" date="2017-08" db="EMBL/GenBank/DDBJ databases">
        <title>Halovibrio sewagensis sp. nov., isolated from wastewater of high salinity.</title>
        <authorList>
            <person name="Dong X."/>
            <person name="Zhang G."/>
        </authorList>
    </citation>
    <scope>NUCLEOTIDE SEQUENCE [LARGE SCALE GENOMIC DNA]</scope>
    <source>
        <strain evidence="14 15">YL5-2</strain>
    </source>
</reference>
<feature type="domain" description="Tetrapyrrole methylase" evidence="13">
    <location>
        <begin position="25"/>
        <end position="235"/>
    </location>
</feature>
<dbReference type="OrthoDB" id="9815856at2"/>
<keyword evidence="8" id="KW-0456">Lyase</keyword>
<evidence type="ECO:0000259" key="13">
    <source>
        <dbReference type="Pfam" id="PF00590"/>
    </source>
</evidence>
<dbReference type="Gene3D" id="3.30.950.10">
    <property type="entry name" value="Methyltransferase, Cobalt-precorrin-4 Transmethylase, Domain 2"/>
    <property type="match status" value="1"/>
</dbReference>
<dbReference type="PANTHER" id="PTHR45790">
    <property type="entry name" value="SIROHEME SYNTHASE-RELATED"/>
    <property type="match status" value="1"/>
</dbReference>
<dbReference type="Pfam" id="PF00590">
    <property type="entry name" value="TP_methylase"/>
    <property type="match status" value="1"/>
</dbReference>
<dbReference type="AlphaFoldDB" id="A0A2A2F9S8"/>
<dbReference type="CDD" id="cd11642">
    <property type="entry name" value="SUMT"/>
    <property type="match status" value="1"/>
</dbReference>